<accession>A0ABU8XK95</accession>
<protein>
    <recommendedName>
        <fullName evidence="1">PRTase-CE domain-containing protein</fullName>
    </recommendedName>
</protein>
<gene>
    <name evidence="2" type="ORF">WKW79_33495</name>
</gene>
<keyword evidence="3" id="KW-1185">Reference proteome</keyword>
<dbReference type="EMBL" id="JBBKZS010000030">
    <property type="protein sequence ID" value="MEJ8859520.1"/>
    <property type="molecule type" value="Genomic_DNA"/>
</dbReference>
<evidence type="ECO:0000259" key="1">
    <source>
        <dbReference type="Pfam" id="PF24390"/>
    </source>
</evidence>
<dbReference type="Proteomes" id="UP001367030">
    <property type="component" value="Unassembled WGS sequence"/>
</dbReference>
<proteinExistence type="predicted"/>
<organism evidence="2 3">
    <name type="scientific">Variovorax robiniae</name>
    <dbReference type="NCBI Taxonomy" id="1836199"/>
    <lineage>
        <taxon>Bacteria</taxon>
        <taxon>Pseudomonadati</taxon>
        <taxon>Pseudomonadota</taxon>
        <taxon>Betaproteobacteria</taxon>
        <taxon>Burkholderiales</taxon>
        <taxon>Comamonadaceae</taxon>
        <taxon>Variovorax</taxon>
    </lineage>
</organism>
<dbReference type="InterPro" id="IPR056920">
    <property type="entry name" value="PRTase-CE"/>
</dbReference>
<sequence length="302" mass="33843">MAFFVPEAHAGLFEEVERRFRLLLLKNIVTGITETQFDKWLSNLLSEEDQYLAARLLENLTFRSEQMVGSAIDHILQCILPCELRRLGVQIPSVDEFIMSLERGGKSHPLRFVEVDDPKGEKPGKSGAVLMRELHRLGGVNTSLTCLSSAIANQPAGVKCLVFIDDMLGTGTQMETYSTVHNLKAISEKHGLIYCPLAAFESGLAHLTKESPWLQVCPVEVFGESHRFFRSDAKQPLIWAIDRMNTVVDVRAHMEKMCTRGGIRSPAAFALELLVGFHHATPNNTLPIMHRSSPTWHNLLTR</sequence>
<dbReference type="RefSeq" id="WP_340339558.1">
    <property type="nucleotide sequence ID" value="NZ_JBBKZS010000030.1"/>
</dbReference>
<name>A0ABU8XK95_9BURK</name>
<evidence type="ECO:0000313" key="2">
    <source>
        <dbReference type="EMBL" id="MEJ8859520.1"/>
    </source>
</evidence>
<feature type="domain" description="PRTase-CE" evidence="1">
    <location>
        <begin position="38"/>
        <end position="302"/>
    </location>
</feature>
<comment type="caution">
    <text evidence="2">The sequence shown here is derived from an EMBL/GenBank/DDBJ whole genome shotgun (WGS) entry which is preliminary data.</text>
</comment>
<reference evidence="2 3" key="1">
    <citation type="submission" date="2024-03" db="EMBL/GenBank/DDBJ databases">
        <title>Novel species of the genus Variovorax.</title>
        <authorList>
            <person name="Liu Q."/>
            <person name="Xin Y.-H."/>
        </authorList>
    </citation>
    <scope>NUCLEOTIDE SEQUENCE [LARGE SCALE GENOMIC DNA]</scope>
    <source>
        <strain evidence="2 3">KACC 18901</strain>
    </source>
</reference>
<dbReference type="Pfam" id="PF24390">
    <property type="entry name" value="PRTase-CE"/>
    <property type="match status" value="1"/>
</dbReference>
<evidence type="ECO:0000313" key="3">
    <source>
        <dbReference type="Proteomes" id="UP001367030"/>
    </source>
</evidence>